<dbReference type="Gene3D" id="3.30.559.30">
    <property type="entry name" value="Nonribosomal peptide synthetase, condensation domain"/>
    <property type="match status" value="1"/>
</dbReference>
<evidence type="ECO:0000256" key="3">
    <source>
        <dbReference type="ARBA" id="ARBA00022553"/>
    </source>
</evidence>
<dbReference type="GO" id="GO:0031177">
    <property type="term" value="F:phosphopantetheine binding"/>
    <property type="evidence" value="ECO:0007669"/>
    <property type="project" value="InterPro"/>
</dbReference>
<dbReference type="Gene3D" id="3.30.300.30">
    <property type="match status" value="1"/>
</dbReference>
<dbReference type="STRING" id="113562.SAMN04489716_0732"/>
<dbReference type="PIRSF" id="PIRSF001617">
    <property type="entry name" value="Alpha-AR"/>
    <property type="match status" value="1"/>
</dbReference>
<protein>
    <submittedName>
        <fullName evidence="6">Amino acid adenylation domain-containing protein/thioester reductase domain-containing protein</fullName>
    </submittedName>
</protein>
<dbReference type="InterPro" id="IPR000873">
    <property type="entry name" value="AMP-dep_synth/lig_dom"/>
</dbReference>
<dbReference type="InterPro" id="IPR020806">
    <property type="entry name" value="PKS_PP-bd"/>
</dbReference>
<dbReference type="PROSITE" id="PS00012">
    <property type="entry name" value="PHOSPHOPANTETHEINE"/>
    <property type="match status" value="1"/>
</dbReference>
<dbReference type="InterPro" id="IPR006162">
    <property type="entry name" value="Ppantetheine_attach_site"/>
</dbReference>
<dbReference type="PANTHER" id="PTHR45527">
    <property type="entry name" value="NONRIBOSOMAL PEPTIDE SYNTHETASE"/>
    <property type="match status" value="1"/>
</dbReference>
<dbReference type="InterPro" id="IPR045851">
    <property type="entry name" value="AMP-bd_C_sf"/>
</dbReference>
<dbReference type="PROSITE" id="PS50075">
    <property type="entry name" value="CARRIER"/>
    <property type="match status" value="1"/>
</dbReference>
<dbReference type="Pfam" id="PF07993">
    <property type="entry name" value="NAD_binding_4"/>
    <property type="match status" value="1"/>
</dbReference>
<dbReference type="GO" id="GO:0005737">
    <property type="term" value="C:cytoplasm"/>
    <property type="evidence" value="ECO:0007669"/>
    <property type="project" value="TreeGrafter"/>
</dbReference>
<dbReference type="InterPro" id="IPR036291">
    <property type="entry name" value="NAD(P)-bd_dom_sf"/>
</dbReference>
<comment type="cofactor">
    <cofactor evidence="1">
        <name>pantetheine 4'-phosphate</name>
        <dbReference type="ChEBI" id="CHEBI:47942"/>
    </cofactor>
</comment>
<dbReference type="InterPro" id="IPR036736">
    <property type="entry name" value="ACP-like_sf"/>
</dbReference>
<accession>A0A1H1S0F2</accession>
<dbReference type="SUPFAM" id="SSF47336">
    <property type="entry name" value="ACP-like"/>
    <property type="match status" value="1"/>
</dbReference>
<evidence type="ECO:0000259" key="5">
    <source>
        <dbReference type="PROSITE" id="PS50075"/>
    </source>
</evidence>
<dbReference type="Gene3D" id="1.10.1200.10">
    <property type="entry name" value="ACP-like"/>
    <property type="match status" value="1"/>
</dbReference>
<dbReference type="GO" id="GO:0016874">
    <property type="term" value="F:ligase activity"/>
    <property type="evidence" value="ECO:0007669"/>
    <property type="project" value="UniProtKB-KW"/>
</dbReference>
<dbReference type="SUPFAM" id="SSF56801">
    <property type="entry name" value="Acetyl-CoA synthetase-like"/>
    <property type="match status" value="1"/>
</dbReference>
<dbReference type="Pfam" id="PF00550">
    <property type="entry name" value="PP-binding"/>
    <property type="match status" value="1"/>
</dbReference>
<gene>
    <name evidence="6" type="ORF">SAMN04489716_0732</name>
</gene>
<feature type="domain" description="Carrier" evidence="5">
    <location>
        <begin position="510"/>
        <end position="584"/>
    </location>
</feature>
<evidence type="ECO:0000256" key="4">
    <source>
        <dbReference type="ARBA" id="ARBA00022598"/>
    </source>
</evidence>
<dbReference type="SUPFAM" id="SSF51735">
    <property type="entry name" value="NAD(P)-binding Rossmann-fold domains"/>
    <property type="match status" value="1"/>
</dbReference>
<keyword evidence="4" id="KW-0436">Ligase</keyword>
<dbReference type="GO" id="GO:0044550">
    <property type="term" value="P:secondary metabolite biosynthetic process"/>
    <property type="evidence" value="ECO:0007669"/>
    <property type="project" value="TreeGrafter"/>
</dbReference>
<dbReference type="InterPro" id="IPR009081">
    <property type="entry name" value="PP-bd_ACP"/>
</dbReference>
<dbReference type="Gene3D" id="3.40.50.12780">
    <property type="entry name" value="N-terminal domain of ligase-like"/>
    <property type="match status" value="1"/>
</dbReference>
<proteinExistence type="predicted"/>
<dbReference type="CDD" id="cd05930">
    <property type="entry name" value="A_NRPS"/>
    <property type="match status" value="1"/>
</dbReference>
<dbReference type="Pfam" id="PF00501">
    <property type="entry name" value="AMP-binding"/>
    <property type="match status" value="1"/>
</dbReference>
<dbReference type="SMART" id="SM00823">
    <property type="entry name" value="PKS_PP"/>
    <property type="match status" value="1"/>
</dbReference>
<dbReference type="PANTHER" id="PTHR45527:SF1">
    <property type="entry name" value="FATTY ACID SYNTHASE"/>
    <property type="match status" value="1"/>
</dbReference>
<dbReference type="Proteomes" id="UP000198688">
    <property type="component" value="Chromosome I"/>
</dbReference>
<keyword evidence="2" id="KW-0596">Phosphopantetheine</keyword>
<dbReference type="InterPro" id="IPR013120">
    <property type="entry name" value="FAR_NAD-bd"/>
</dbReference>
<dbReference type="Gene3D" id="3.40.50.720">
    <property type="entry name" value="NAD(P)-binding Rossmann-like Domain"/>
    <property type="match status" value="1"/>
</dbReference>
<dbReference type="Gene3D" id="3.30.559.10">
    <property type="entry name" value="Chloramphenicol acetyltransferase-like domain"/>
    <property type="match status" value="1"/>
</dbReference>
<keyword evidence="3" id="KW-0597">Phosphoprotein</keyword>
<evidence type="ECO:0000256" key="1">
    <source>
        <dbReference type="ARBA" id="ARBA00001957"/>
    </source>
</evidence>
<evidence type="ECO:0000313" key="6">
    <source>
        <dbReference type="EMBL" id="SDS41462.1"/>
    </source>
</evidence>
<dbReference type="GO" id="GO:0008610">
    <property type="term" value="P:lipid biosynthetic process"/>
    <property type="evidence" value="ECO:0007669"/>
    <property type="project" value="UniProtKB-ARBA"/>
</dbReference>
<sequence>MLAERVHVHAKRHPTRLAVVSGRDQLTYADLDTRVSRLARCLRERGIGRGALVGIYLDRGVEVIVGLLAALRAGAAYTVIEPSGVVAESAGRLASAAPAIVLTSAAHAAEFSLRVLPTLGPGADGVDAAPPQRPEPAPELDDVAYVLYTSGSTAMPKGVMVSHANLRHYTESLRDALGITEPLHYAHVTTLAADLGNTGLFLALWTGGTLHLVDDLTRRDPAGLLGYLQAERIDVLKTTPSHWAAVSSIVGGPGVARPALRYLLLGGEVLTQTLALRILASGVTGVLINHYGPTEATVGVATYAMRSPADVNALDGFESVPIGTALGSNRLMVQADDGTLQELDAVGELIVAGPSVALGYRVDLESTAAVFGVEDGRRSYRTGDRVRVDARGIIEFLGRADRQVKIGGYRIELPHVEAGLRQLPGVTGAIAFRLERRRPMLVAAVTVADLAFGRDDQRGALAVLLPPYMIPDRIEILAEFPRTANGKTDANAVRRLVEERLAAPETSERNNGDPVLADVRAVWRRYLGHDAFGNDDDFSAIGGSSLDAIQVIGDLQNLGYRVSASVFFGNATPAALAAEMAITADGETDAALHGPAVSGTVLSPAQQWFFAQRFAQPDRWNQAILLDIAPEVRPAELAAAIRDTVERHPMLRTAFRVTPQPERVEVAPSFELTESALPDEDDATTAHIRATAAARQDELRLADGSVFKAHLFRGDRTAHLLLIGHHLCVDAVSWRIMVDDICRGYRARLAGTGPATGPVGVDMGTWAAHLHEHAPDLWADLTAWKGVERSRAAVTAGDDNLERDASAVWWAMSRAETDALTRAAAASGTTAHVALLGAFAHALAVCGGQHEMVIDVESHGRISFDDRIDVSLLVGWLTSTFPVRVDVVADDPRAAVKSAAAALDGVPNLGVAYALHRRPRRAAVCFNHLGAFTLPYDDPLRPRLSRYPIGPVRGPANDRTYDLKLTSRLHDGHLVVEQSYSSRRHSDDEMRRLAGTTRALLLEVSGSSERPARLVIERESTVGLLAQVPRELDLAPPARVRREYGAVLLTGATGFIGAHLLHLLLTRTSGRIYCLVRDAGGQPAAERLRQAYDWYALGPGLDSYADRVTVLAADLTEPDLGLTASQYRRLSREVEAIYHLAAETRLFGDRDTFTRQNTRPVAELIRLAGTGQPKDLHHLSTLAVCGRGGRDRPVAFTEHDLDVGQEFLNEYERSKFDAERLVHDFAAHGGAGFVYRTGNVTGHSVTGRFQRNAGDNRMVQLLRAAVAIGRVPEAHGHHVALSPVDMVAMGVLEISRSERVRSGTFHVDIVHAVSYSDIFAALRDLGCAIEPDCAADFTTLFEPYLATGDEALRLAHFWAARPARNVRYDHAWTRRLLDELQVRFPAPTGRWLRVYFGGLIERGYIDVERRGPRYG</sequence>
<evidence type="ECO:0000313" key="7">
    <source>
        <dbReference type="Proteomes" id="UP000198688"/>
    </source>
</evidence>
<dbReference type="EMBL" id="LT629758">
    <property type="protein sequence ID" value="SDS41462.1"/>
    <property type="molecule type" value="Genomic_DNA"/>
</dbReference>
<dbReference type="SUPFAM" id="SSF52777">
    <property type="entry name" value="CoA-dependent acyltransferases"/>
    <property type="match status" value="2"/>
</dbReference>
<name>A0A1H1S0F2_9ACTN</name>
<dbReference type="RefSeq" id="WP_092541553.1">
    <property type="nucleotide sequence ID" value="NZ_BOMJ01000016.1"/>
</dbReference>
<reference evidence="6 7" key="1">
    <citation type="submission" date="2016-10" db="EMBL/GenBank/DDBJ databases">
        <authorList>
            <person name="de Groot N.N."/>
        </authorList>
    </citation>
    <scope>NUCLEOTIDE SEQUENCE [LARGE SCALE GENOMIC DNA]</scope>
    <source>
        <strain evidence="6 7">DSM 43941</strain>
    </source>
</reference>
<dbReference type="InterPro" id="IPR042099">
    <property type="entry name" value="ANL_N_sf"/>
</dbReference>
<dbReference type="GO" id="GO:0043041">
    <property type="term" value="P:amino acid activation for nonribosomal peptide biosynthetic process"/>
    <property type="evidence" value="ECO:0007669"/>
    <property type="project" value="TreeGrafter"/>
</dbReference>
<dbReference type="Pfam" id="PF00668">
    <property type="entry name" value="Condensation"/>
    <property type="match status" value="1"/>
</dbReference>
<keyword evidence="7" id="KW-1185">Reference proteome</keyword>
<dbReference type="InterPro" id="IPR023213">
    <property type="entry name" value="CAT-like_dom_sf"/>
</dbReference>
<dbReference type="InterPro" id="IPR001242">
    <property type="entry name" value="Condensation_dom"/>
</dbReference>
<dbReference type="OrthoDB" id="2472181at2"/>
<evidence type="ECO:0000256" key="2">
    <source>
        <dbReference type="ARBA" id="ARBA00022450"/>
    </source>
</evidence>
<organism evidence="6 7">
    <name type="scientific">Actinoplanes derwentensis</name>
    <dbReference type="NCBI Taxonomy" id="113562"/>
    <lineage>
        <taxon>Bacteria</taxon>
        <taxon>Bacillati</taxon>
        <taxon>Actinomycetota</taxon>
        <taxon>Actinomycetes</taxon>
        <taxon>Micromonosporales</taxon>
        <taxon>Micromonosporaceae</taxon>
        <taxon>Actinoplanes</taxon>
    </lineage>
</organism>